<accession>A0A1I7E424</accession>
<evidence type="ECO:0000259" key="2">
    <source>
        <dbReference type="Pfam" id="PF05099"/>
    </source>
</evidence>
<name>A0A1I7E424_9BURK</name>
<dbReference type="AlphaFoldDB" id="A0A1I7E424"/>
<sequence length="153" mass="16254">MRTYPRNSPQAAARIVALALTSDGHVSSSEELALESLDIAGQLGLAPEQFAQIVQTLCEDQSVANTPFAPPVGQIGAALLTTLLDEIDDPALRRKVMRLCIAVAIADNYLADGEIALLAAVFNAWGPKPNQMASRHIPLPDTPYTHARPAATT</sequence>
<proteinExistence type="predicted"/>
<dbReference type="OrthoDB" id="8526975at2"/>
<protein>
    <submittedName>
        <fullName evidence="3">Tellurite resistance protein TerB</fullName>
    </submittedName>
</protein>
<dbReference type="RefSeq" id="WP_093637135.1">
    <property type="nucleotide sequence ID" value="NZ_CAJNAX010000042.1"/>
</dbReference>
<feature type="domain" description="Co-chaperone DjlA N-terminal" evidence="2">
    <location>
        <begin position="11"/>
        <end position="131"/>
    </location>
</feature>
<dbReference type="InterPro" id="IPR029024">
    <property type="entry name" value="TerB-like"/>
</dbReference>
<dbReference type="SUPFAM" id="SSF158682">
    <property type="entry name" value="TerB-like"/>
    <property type="match status" value="1"/>
</dbReference>
<dbReference type="CDD" id="cd07177">
    <property type="entry name" value="terB_like"/>
    <property type="match status" value="1"/>
</dbReference>
<evidence type="ECO:0000313" key="4">
    <source>
        <dbReference type="Proteomes" id="UP000198844"/>
    </source>
</evidence>
<evidence type="ECO:0000313" key="3">
    <source>
        <dbReference type="EMBL" id="SFU18682.1"/>
    </source>
</evidence>
<organism evidence="3 4">
    <name type="scientific">Paraburkholderia aspalathi</name>
    <dbReference type="NCBI Taxonomy" id="1324617"/>
    <lineage>
        <taxon>Bacteria</taxon>
        <taxon>Pseudomonadati</taxon>
        <taxon>Pseudomonadota</taxon>
        <taxon>Betaproteobacteria</taxon>
        <taxon>Burkholderiales</taxon>
        <taxon>Burkholderiaceae</taxon>
        <taxon>Paraburkholderia</taxon>
    </lineage>
</organism>
<evidence type="ECO:0000256" key="1">
    <source>
        <dbReference type="SAM" id="MobiDB-lite"/>
    </source>
</evidence>
<feature type="region of interest" description="Disordered" evidence="1">
    <location>
        <begin position="134"/>
        <end position="153"/>
    </location>
</feature>
<dbReference type="Gene3D" id="1.10.3680.10">
    <property type="entry name" value="TerB-like"/>
    <property type="match status" value="1"/>
</dbReference>
<gene>
    <name evidence="3" type="ORF">SAMN05192563_1013204</name>
</gene>
<dbReference type="InterPro" id="IPR007791">
    <property type="entry name" value="DjlA_N"/>
</dbReference>
<dbReference type="Proteomes" id="UP000198844">
    <property type="component" value="Unassembled WGS sequence"/>
</dbReference>
<reference evidence="3 4" key="1">
    <citation type="submission" date="2016-10" db="EMBL/GenBank/DDBJ databases">
        <authorList>
            <person name="de Groot N.N."/>
        </authorList>
    </citation>
    <scope>NUCLEOTIDE SEQUENCE [LARGE SCALE GENOMIC DNA]</scope>
    <source>
        <strain evidence="3 4">LMG 27731</strain>
    </source>
</reference>
<dbReference type="EMBL" id="FPBH01000013">
    <property type="protein sequence ID" value="SFU18682.1"/>
    <property type="molecule type" value="Genomic_DNA"/>
</dbReference>
<dbReference type="Pfam" id="PF05099">
    <property type="entry name" value="TerB"/>
    <property type="match status" value="1"/>
</dbReference>